<reference evidence="1" key="2">
    <citation type="submission" date="2025-09" db="UniProtKB">
        <authorList>
            <consortium name="Ensembl"/>
        </authorList>
    </citation>
    <scope>IDENTIFICATION</scope>
</reference>
<keyword evidence="2" id="KW-1185">Reference proteome</keyword>
<dbReference type="InterPro" id="IPR036691">
    <property type="entry name" value="Endo/exonu/phosph_ase_sf"/>
</dbReference>
<dbReference type="SUPFAM" id="SSF56219">
    <property type="entry name" value="DNase I-like"/>
    <property type="match status" value="1"/>
</dbReference>
<name>A0A8C4FAX9_DICLA</name>
<reference evidence="1" key="1">
    <citation type="submission" date="2025-08" db="UniProtKB">
        <authorList>
            <consortium name="Ensembl"/>
        </authorList>
    </citation>
    <scope>IDENTIFICATION</scope>
</reference>
<dbReference type="Proteomes" id="UP000694389">
    <property type="component" value="Unassembled WGS sequence"/>
</dbReference>
<accession>A0A8C4FAX9</accession>
<dbReference type="Ensembl" id="ENSDLAT00005030695.2">
    <property type="protein sequence ID" value="ENSDLAP00005028768.2"/>
    <property type="gene ID" value="ENSDLAG00005012926.2"/>
</dbReference>
<dbReference type="GeneTree" id="ENSGT00980000199452"/>
<dbReference type="AlphaFoldDB" id="A0A8C4FAX9"/>
<dbReference type="Gene3D" id="3.60.10.10">
    <property type="entry name" value="Endonuclease/exonuclease/phosphatase"/>
    <property type="match status" value="1"/>
</dbReference>
<sequence>YTSASLTLNLISVNARGLNNPHKRTTVLEFLRKKNIDFAMIQESHLWCKDVGRLASKFYHPIATSSAATKCKGVMVLCKCKLKLDVIDSWMMQVG</sequence>
<proteinExistence type="predicted"/>
<protein>
    <submittedName>
        <fullName evidence="1">Uncharacterized protein</fullName>
    </submittedName>
</protein>
<organism evidence="1 2">
    <name type="scientific">Dicentrarchus labrax</name>
    <name type="common">European seabass</name>
    <name type="synonym">Morone labrax</name>
    <dbReference type="NCBI Taxonomy" id="13489"/>
    <lineage>
        <taxon>Eukaryota</taxon>
        <taxon>Metazoa</taxon>
        <taxon>Chordata</taxon>
        <taxon>Craniata</taxon>
        <taxon>Vertebrata</taxon>
        <taxon>Euteleostomi</taxon>
        <taxon>Actinopterygii</taxon>
        <taxon>Neopterygii</taxon>
        <taxon>Teleostei</taxon>
        <taxon>Neoteleostei</taxon>
        <taxon>Acanthomorphata</taxon>
        <taxon>Eupercaria</taxon>
        <taxon>Moronidae</taxon>
        <taxon>Dicentrarchus</taxon>
    </lineage>
</organism>
<evidence type="ECO:0000313" key="2">
    <source>
        <dbReference type="Proteomes" id="UP000694389"/>
    </source>
</evidence>
<evidence type="ECO:0000313" key="1">
    <source>
        <dbReference type="Ensembl" id="ENSDLAP00005028768.2"/>
    </source>
</evidence>